<dbReference type="InterPro" id="IPR046038">
    <property type="entry name" value="DUF5996"/>
</dbReference>
<proteinExistence type="predicted"/>
<sequence length="303" mass="34431">MKDDRWPALPYEDWKDTYATLHMWTQVVGKVALALAPPLNHSWAIALQITPRGLSTRPLPHGQRTFTIEFDFIDHDLVIRVSDGTVRSLALAPRSVADFYRDVMRTLKEMDLPVKIWPMPSEVPEPIRFDEDRVHSSYDRVYVDRFWRIIAQSERVFHEARCLFVGKCSPVHFFWGGFDLAVTRFSGRMAPPRDGPAFMREAYSHEVISHGFWPGGGPLLAPAFYAYAVPEPRGLREAPVRPSAAFYSTDLGEFILPYDDVRKSADPEGAIREFVDSTYDQAANLAGWDHAVLERAPVAKVAK</sequence>
<reference evidence="1 2" key="1">
    <citation type="journal article" date="2019" name="Nat. Microbiol.">
        <title>Mediterranean grassland soil C-N compound turnover is dependent on rainfall and depth, and is mediated by genomically divergent microorganisms.</title>
        <authorList>
            <person name="Diamond S."/>
            <person name="Andeer P.F."/>
            <person name="Li Z."/>
            <person name="Crits-Christoph A."/>
            <person name="Burstein D."/>
            <person name="Anantharaman K."/>
            <person name="Lane K.R."/>
            <person name="Thomas B.C."/>
            <person name="Pan C."/>
            <person name="Northen T.R."/>
            <person name="Banfield J.F."/>
        </authorList>
    </citation>
    <scope>NUCLEOTIDE SEQUENCE [LARGE SCALE GENOMIC DNA]</scope>
    <source>
        <strain evidence="1">WS_4</strain>
    </source>
</reference>
<organism evidence="1 2">
    <name type="scientific">Eiseniibacteriota bacterium</name>
    <dbReference type="NCBI Taxonomy" id="2212470"/>
    <lineage>
        <taxon>Bacteria</taxon>
        <taxon>Candidatus Eiseniibacteriota</taxon>
    </lineage>
</organism>
<comment type="caution">
    <text evidence="1">The sequence shown here is derived from an EMBL/GenBank/DDBJ whole genome shotgun (WGS) entry which is preliminary data.</text>
</comment>
<gene>
    <name evidence="1" type="ORF">E6K74_08280</name>
</gene>
<evidence type="ECO:0000313" key="1">
    <source>
        <dbReference type="EMBL" id="TMQ53912.1"/>
    </source>
</evidence>
<evidence type="ECO:0008006" key="3">
    <source>
        <dbReference type="Google" id="ProtNLM"/>
    </source>
</evidence>
<evidence type="ECO:0000313" key="2">
    <source>
        <dbReference type="Proteomes" id="UP000319829"/>
    </source>
</evidence>
<dbReference type="AlphaFoldDB" id="A0A538SRA8"/>
<accession>A0A538SRA8</accession>
<protein>
    <recommendedName>
        <fullName evidence="3">Ava_C0101 and related proteins</fullName>
    </recommendedName>
</protein>
<dbReference type="EMBL" id="VBOU01000079">
    <property type="protein sequence ID" value="TMQ53912.1"/>
    <property type="molecule type" value="Genomic_DNA"/>
</dbReference>
<name>A0A538SRA8_UNCEI</name>
<dbReference type="Proteomes" id="UP000319829">
    <property type="component" value="Unassembled WGS sequence"/>
</dbReference>
<dbReference type="Pfam" id="PF19459">
    <property type="entry name" value="DUF5996"/>
    <property type="match status" value="1"/>
</dbReference>